<name>A0A226NKB1_CALSU</name>
<feature type="transmembrane region" description="Helical" evidence="8">
    <location>
        <begin position="25"/>
        <end position="47"/>
    </location>
</feature>
<dbReference type="EMBL" id="MCFN01000030">
    <property type="protein sequence ID" value="OXB67882.1"/>
    <property type="molecule type" value="Genomic_DNA"/>
</dbReference>
<gene>
    <name evidence="10" type="ORF">ASZ78_005564</name>
</gene>
<dbReference type="GO" id="GO:0016492">
    <property type="term" value="F:G protein-coupled neurotensin receptor activity"/>
    <property type="evidence" value="ECO:0007669"/>
    <property type="project" value="TreeGrafter"/>
</dbReference>
<evidence type="ECO:0000256" key="4">
    <source>
        <dbReference type="ARBA" id="ARBA00023040"/>
    </source>
</evidence>
<dbReference type="PRINTS" id="PR00237">
    <property type="entry name" value="GPCRRHODOPSN"/>
</dbReference>
<dbReference type="PANTHER" id="PTHR24243">
    <property type="entry name" value="G-PROTEIN COUPLED RECEPTOR"/>
    <property type="match status" value="1"/>
</dbReference>
<dbReference type="SUPFAM" id="SSF81321">
    <property type="entry name" value="Family A G protein-coupled receptor-like"/>
    <property type="match status" value="1"/>
</dbReference>
<accession>A0A226NKB1</accession>
<comment type="subcellular location">
    <subcellularLocation>
        <location evidence="1">Membrane</location>
        <topology evidence="1">Multi-pass membrane protein</topology>
    </subcellularLocation>
</comment>
<dbReference type="STRING" id="9009.A0A226NKB1"/>
<keyword evidence="11" id="KW-1185">Reference proteome</keyword>
<keyword evidence="3 8" id="KW-1133">Transmembrane helix</keyword>
<dbReference type="Pfam" id="PF00001">
    <property type="entry name" value="7tm_1"/>
    <property type="match status" value="1"/>
</dbReference>
<evidence type="ECO:0000256" key="1">
    <source>
        <dbReference type="ARBA" id="ARBA00004141"/>
    </source>
</evidence>
<dbReference type="GO" id="GO:0005886">
    <property type="term" value="C:plasma membrane"/>
    <property type="evidence" value="ECO:0007669"/>
    <property type="project" value="TreeGrafter"/>
</dbReference>
<evidence type="ECO:0000256" key="7">
    <source>
        <dbReference type="ARBA" id="ARBA00023224"/>
    </source>
</evidence>
<keyword evidence="7" id="KW-0807">Transducer</keyword>
<evidence type="ECO:0000256" key="2">
    <source>
        <dbReference type="ARBA" id="ARBA00022692"/>
    </source>
</evidence>
<dbReference type="Gene3D" id="1.20.1070.10">
    <property type="entry name" value="Rhodopsin 7-helix transmembrane proteins"/>
    <property type="match status" value="1"/>
</dbReference>
<evidence type="ECO:0000256" key="8">
    <source>
        <dbReference type="SAM" id="Phobius"/>
    </source>
</evidence>
<organism evidence="10 11">
    <name type="scientific">Callipepla squamata</name>
    <name type="common">Scaled quail</name>
    <dbReference type="NCBI Taxonomy" id="9009"/>
    <lineage>
        <taxon>Eukaryota</taxon>
        <taxon>Metazoa</taxon>
        <taxon>Chordata</taxon>
        <taxon>Craniata</taxon>
        <taxon>Vertebrata</taxon>
        <taxon>Euteleostomi</taxon>
        <taxon>Archelosauria</taxon>
        <taxon>Archosauria</taxon>
        <taxon>Dinosauria</taxon>
        <taxon>Saurischia</taxon>
        <taxon>Theropoda</taxon>
        <taxon>Coelurosauria</taxon>
        <taxon>Aves</taxon>
        <taxon>Neognathae</taxon>
        <taxon>Galloanserae</taxon>
        <taxon>Galliformes</taxon>
        <taxon>Odontophoridae</taxon>
        <taxon>Callipepla</taxon>
    </lineage>
</organism>
<dbReference type="PROSITE" id="PS50262">
    <property type="entry name" value="G_PROTEIN_RECEP_F1_2"/>
    <property type="match status" value="1"/>
</dbReference>
<keyword evidence="6" id="KW-0675">Receptor</keyword>
<keyword evidence="2 8" id="KW-0812">Transmembrane</keyword>
<reference evidence="10 11" key="1">
    <citation type="submission" date="2016-07" db="EMBL/GenBank/DDBJ databases">
        <title>Disparate Historic Effective Population Sizes Predicted by Modern Levels of Genome Diversity for the Scaled Quail (Callipepla squamata) and the Northern Bobwhite (Colinus virginianus): Inferences from First and Second Generation Draft Genome Assemblies for Sympatric New World Quail.</title>
        <authorList>
            <person name="Oldeschulte D.L."/>
            <person name="Halley Y.A."/>
            <person name="Bhattarai E.K."/>
            <person name="Brashear W.A."/>
            <person name="Hill J."/>
            <person name="Metz R.P."/>
            <person name="Johnson C.D."/>
            <person name="Rollins D."/>
            <person name="Peterson M.J."/>
            <person name="Bickhart D.M."/>
            <person name="Decker J.E."/>
            <person name="Seabury C.M."/>
        </authorList>
    </citation>
    <scope>NUCLEOTIDE SEQUENCE [LARGE SCALE GENOMIC DNA]</scope>
    <source>
        <strain evidence="10 11">Texas</strain>
        <tissue evidence="10">Leg muscle</tissue>
    </source>
</reference>
<keyword evidence="5 8" id="KW-0472">Membrane</keyword>
<dbReference type="OrthoDB" id="9835116at2759"/>
<evidence type="ECO:0000259" key="9">
    <source>
        <dbReference type="PROSITE" id="PS50262"/>
    </source>
</evidence>
<comment type="caution">
    <text evidence="10">The sequence shown here is derived from an EMBL/GenBank/DDBJ whole genome shotgun (WGS) entry which is preliminary data.</text>
</comment>
<dbReference type="PANTHER" id="PTHR24243:SF9">
    <property type="entry name" value="NEUROTENSIN RECEPTOR TYPE 1"/>
    <property type="match status" value="1"/>
</dbReference>
<keyword evidence="4" id="KW-0297">G-protein coupled receptor</keyword>
<feature type="domain" description="G-protein coupled receptors family 1 profile" evidence="9">
    <location>
        <begin position="1"/>
        <end position="124"/>
    </location>
</feature>
<evidence type="ECO:0000313" key="11">
    <source>
        <dbReference type="Proteomes" id="UP000198323"/>
    </source>
</evidence>
<evidence type="ECO:0000256" key="6">
    <source>
        <dbReference type="ARBA" id="ARBA00023170"/>
    </source>
</evidence>
<dbReference type="Proteomes" id="UP000198323">
    <property type="component" value="Unassembled WGS sequence"/>
</dbReference>
<feature type="transmembrane region" description="Helical" evidence="8">
    <location>
        <begin position="92"/>
        <end position="109"/>
    </location>
</feature>
<evidence type="ECO:0000313" key="10">
    <source>
        <dbReference type="EMBL" id="OXB67882.1"/>
    </source>
</evidence>
<sequence>MVSHCITLSGLFHIAAPEIKHDRQAYVNTFISFVFPMVVISVLNTIIANQLMIMFKQAAQENQVCTIGGQQTMLSMSMEPGRVQALKHGVRVLRAVVIAFVVCWLPYHIRRLMFCYVPSNHWTE</sequence>
<evidence type="ECO:0000256" key="5">
    <source>
        <dbReference type="ARBA" id="ARBA00023136"/>
    </source>
</evidence>
<dbReference type="InterPro" id="IPR017452">
    <property type="entry name" value="GPCR_Rhodpsn_7TM"/>
</dbReference>
<dbReference type="InterPro" id="IPR000276">
    <property type="entry name" value="GPCR_Rhodpsn"/>
</dbReference>
<protein>
    <recommendedName>
        <fullName evidence="9">G-protein coupled receptors family 1 profile domain-containing protein</fullName>
    </recommendedName>
</protein>
<evidence type="ECO:0000256" key="3">
    <source>
        <dbReference type="ARBA" id="ARBA00022989"/>
    </source>
</evidence>
<dbReference type="AlphaFoldDB" id="A0A226NKB1"/>
<proteinExistence type="predicted"/>